<accession>A0A1D6IPT4</accession>
<dbReference type="SUPFAM" id="SSF49785">
    <property type="entry name" value="Galactose-binding domain-like"/>
    <property type="match status" value="1"/>
</dbReference>
<evidence type="ECO:0000313" key="2">
    <source>
        <dbReference type="EMBL" id="ONM61254.1"/>
    </source>
</evidence>
<reference evidence="2" key="1">
    <citation type="submission" date="2015-12" db="EMBL/GenBank/DDBJ databases">
        <title>Update maize B73 reference genome by single molecule sequencing technologies.</title>
        <authorList>
            <consortium name="Maize Genome Sequencing Project"/>
            <person name="Ware D."/>
        </authorList>
    </citation>
    <scope>NUCLEOTIDE SEQUENCE [LARGE SCALE GENOMIC DNA]</scope>
    <source>
        <tissue evidence="2">Seedling</tissue>
    </source>
</reference>
<dbReference type="PANTHER" id="PTHR23421">
    <property type="entry name" value="BETA-GALACTOSIDASE RELATED"/>
    <property type="match status" value="1"/>
</dbReference>
<proteinExistence type="predicted"/>
<dbReference type="InterPro" id="IPR008979">
    <property type="entry name" value="Galactose-bd-like_sf"/>
</dbReference>
<dbReference type="ExpressionAtlas" id="A0A1D6IPT4">
    <property type="expression patterns" value="baseline and differential"/>
</dbReference>
<dbReference type="Pfam" id="PF17834">
    <property type="entry name" value="GHD"/>
    <property type="match status" value="1"/>
</dbReference>
<dbReference type="InterPro" id="IPR001944">
    <property type="entry name" value="Glycoside_Hdrlase_35"/>
</dbReference>
<dbReference type="GO" id="GO:0005975">
    <property type="term" value="P:carbohydrate metabolic process"/>
    <property type="evidence" value="ECO:0007669"/>
    <property type="project" value="InterPro"/>
</dbReference>
<dbReference type="InterPro" id="IPR041392">
    <property type="entry name" value="GHD"/>
</dbReference>
<sequence>MLQAHIFELPEENLCLSFLSNNNTGEDGTVIFRGEKHYVPSRSVSILAGCKNVVYNTKRVFVQHNERSYHTSEVTSKNNQWEMYSEKIPKYRDTKVRMKEPLEQFNQTKDASDYLWYTTSFRLESDDLPFRNDIRPVLQVKSSAHSMMGFANDAFVGNLDQLCNNLILPKALACCKNASKTTVQIKIFLHVGCARGSKQVKGFMFEKPVDLKVGVNHVVLLSSTMGMKVKIRRNCGMCLECKMTDYTVLADIQAKKIWLY</sequence>
<name>A0A1D6IPT4_MAIZE</name>
<protein>
    <submittedName>
        <fullName evidence="2">Beta-galactosidase 11</fullName>
    </submittedName>
</protein>
<organism evidence="2">
    <name type="scientific">Zea mays</name>
    <name type="common">Maize</name>
    <dbReference type="NCBI Taxonomy" id="4577"/>
    <lineage>
        <taxon>Eukaryota</taxon>
        <taxon>Viridiplantae</taxon>
        <taxon>Streptophyta</taxon>
        <taxon>Embryophyta</taxon>
        <taxon>Tracheophyta</taxon>
        <taxon>Spermatophyta</taxon>
        <taxon>Magnoliopsida</taxon>
        <taxon>Liliopsida</taxon>
        <taxon>Poales</taxon>
        <taxon>Poaceae</taxon>
        <taxon>PACMAD clade</taxon>
        <taxon>Panicoideae</taxon>
        <taxon>Andropogonodae</taxon>
        <taxon>Andropogoneae</taxon>
        <taxon>Tripsacinae</taxon>
        <taxon>Zea</taxon>
    </lineage>
</organism>
<gene>
    <name evidence="2" type="ORF">ZEAMMB73_Zm00001d022621</name>
</gene>
<dbReference type="AlphaFoldDB" id="A0A1D6IPT4"/>
<dbReference type="EMBL" id="CM007650">
    <property type="protein sequence ID" value="ONM61254.1"/>
    <property type="molecule type" value="Genomic_DNA"/>
</dbReference>
<feature type="domain" description="Beta-galactosidase beta-sandwich" evidence="1">
    <location>
        <begin position="3"/>
        <end position="60"/>
    </location>
</feature>
<evidence type="ECO:0000259" key="1">
    <source>
        <dbReference type="Pfam" id="PF17834"/>
    </source>
</evidence>
<dbReference type="GO" id="GO:0004553">
    <property type="term" value="F:hydrolase activity, hydrolyzing O-glycosyl compounds"/>
    <property type="evidence" value="ECO:0007669"/>
    <property type="project" value="InterPro"/>
</dbReference>